<feature type="chain" id="PRO_5046827876" description="PhaC PHA synthase" evidence="1">
    <location>
        <begin position="21"/>
        <end position="215"/>
    </location>
</feature>
<protein>
    <recommendedName>
        <fullName evidence="4">PhaC PHA synthase</fullName>
    </recommendedName>
</protein>
<organism evidence="2 3">
    <name type="scientific">Flavobacterium arundinis</name>
    <dbReference type="NCBI Taxonomy" id="3139143"/>
    <lineage>
        <taxon>Bacteria</taxon>
        <taxon>Pseudomonadati</taxon>
        <taxon>Bacteroidota</taxon>
        <taxon>Flavobacteriia</taxon>
        <taxon>Flavobacteriales</taxon>
        <taxon>Flavobacteriaceae</taxon>
        <taxon>Flavobacterium</taxon>
    </lineage>
</organism>
<dbReference type="EMBL" id="JBBYHR010000002">
    <property type="protein sequence ID" value="MEL1243506.1"/>
    <property type="molecule type" value="Genomic_DNA"/>
</dbReference>
<dbReference type="InterPro" id="IPR058093">
    <property type="entry name" value="LA_2272-like"/>
</dbReference>
<evidence type="ECO:0000313" key="3">
    <source>
        <dbReference type="Proteomes" id="UP001464555"/>
    </source>
</evidence>
<gene>
    <name evidence="2" type="ORF">AAEO56_04465</name>
</gene>
<sequence length="215" mass="22349">MKTKLLLPALLLLTTLSSLAQGRAQVFSLTPLAKNVVEVNGMAMGIGFSWGGATAGATINGLNLEINPLSPFFILIQDPANGARNNDPAVEVNGLHIAVGGFNGNGVVNGLGISVYNIGYACNGMSITGLYNTSGILNGLHISGIANTADKGLGLLIAPINNTAQYGGLQLGLYNNADSLTGVQIGIFNRSKEVKGLQIGLWNTNAKRSLPFINW</sequence>
<dbReference type="Proteomes" id="UP001464555">
    <property type="component" value="Unassembled WGS sequence"/>
</dbReference>
<name>A0ABU9HU42_9FLAO</name>
<evidence type="ECO:0008006" key="4">
    <source>
        <dbReference type="Google" id="ProtNLM"/>
    </source>
</evidence>
<dbReference type="NCBIfam" id="NF047436">
    <property type="entry name" value="LA_2272_repeat"/>
    <property type="match status" value="1"/>
</dbReference>
<keyword evidence="1" id="KW-0732">Signal</keyword>
<accession>A0ABU9HU42</accession>
<feature type="signal peptide" evidence="1">
    <location>
        <begin position="1"/>
        <end position="20"/>
    </location>
</feature>
<keyword evidence="3" id="KW-1185">Reference proteome</keyword>
<evidence type="ECO:0000256" key="1">
    <source>
        <dbReference type="SAM" id="SignalP"/>
    </source>
</evidence>
<reference evidence="2 3" key="1">
    <citation type="submission" date="2024-04" db="EMBL/GenBank/DDBJ databases">
        <title>Flavobacterium sp. DGU11 16S ribosomal RNA gene Genome sequencing and assembly.</title>
        <authorList>
            <person name="Park S."/>
        </authorList>
    </citation>
    <scope>NUCLEOTIDE SEQUENCE [LARGE SCALE GENOMIC DNA]</scope>
    <source>
        <strain evidence="2 3">DGU11</strain>
    </source>
</reference>
<evidence type="ECO:0000313" key="2">
    <source>
        <dbReference type="EMBL" id="MEL1243506.1"/>
    </source>
</evidence>
<proteinExistence type="predicted"/>
<comment type="caution">
    <text evidence="2">The sequence shown here is derived from an EMBL/GenBank/DDBJ whole genome shotgun (WGS) entry which is preliminary data.</text>
</comment>
<dbReference type="RefSeq" id="WP_341695823.1">
    <property type="nucleotide sequence ID" value="NZ_JBBYHR010000002.1"/>
</dbReference>